<sequence>MAASCRVLKVLGLAMVLFPYLVPSHDYHDTSGQSAGVACPPPVDDDIAWPSHNSPWTHPPDCEHSTDRASKFCVYTHSGHGPRGWSIITSPETAADSIAFLSKPMNASRMGHPQQSPPPYKVVDIPGKGKGLVATRAIKQYEEILVDYATVLVDIAFASKVPAILGYRLLHTAVDQLADPASVLELGKSNGLARDEVENVLRTNGFHTPLGGEPHIAVYPAVSVTDGWRQRINHACKPNAYTRFMTDSLQVSIAAAKDIPAGEEITISYIILGQPSTTRATKLQQWGFTCQCPLCTAPQAEIDASDARRQQIETLREHAVRAFQAGRPYQALRFTRQVVGLLPGEELFPLYGEAYENLARIFYVLRDRTNAEKYANMSLAVLAAQGYVTGEEERGYLERMWARFEEEEGGRY</sequence>
<dbReference type="Proteomes" id="UP001303889">
    <property type="component" value="Unassembled WGS sequence"/>
</dbReference>
<evidence type="ECO:0000256" key="1">
    <source>
        <dbReference type="SAM" id="SignalP"/>
    </source>
</evidence>
<dbReference type="InterPro" id="IPR046341">
    <property type="entry name" value="SET_dom_sf"/>
</dbReference>
<organism evidence="3 4">
    <name type="scientific">Staphylotrichum tortipilum</name>
    <dbReference type="NCBI Taxonomy" id="2831512"/>
    <lineage>
        <taxon>Eukaryota</taxon>
        <taxon>Fungi</taxon>
        <taxon>Dikarya</taxon>
        <taxon>Ascomycota</taxon>
        <taxon>Pezizomycotina</taxon>
        <taxon>Sordariomycetes</taxon>
        <taxon>Sordariomycetidae</taxon>
        <taxon>Sordariales</taxon>
        <taxon>Chaetomiaceae</taxon>
        <taxon>Staphylotrichum</taxon>
    </lineage>
</organism>
<dbReference type="InterPro" id="IPR011990">
    <property type="entry name" value="TPR-like_helical_dom_sf"/>
</dbReference>
<dbReference type="SUPFAM" id="SSF48452">
    <property type="entry name" value="TPR-like"/>
    <property type="match status" value="1"/>
</dbReference>
<dbReference type="InterPro" id="IPR053185">
    <property type="entry name" value="SET_domain_protein"/>
</dbReference>
<accession>A0AAN6MPX4</accession>
<dbReference type="SMART" id="SM00317">
    <property type="entry name" value="SET"/>
    <property type="match status" value="1"/>
</dbReference>
<feature type="chain" id="PRO_5042917642" evidence="1">
    <location>
        <begin position="25"/>
        <end position="412"/>
    </location>
</feature>
<feature type="domain" description="SET" evidence="2">
    <location>
        <begin position="118"/>
        <end position="270"/>
    </location>
</feature>
<protein>
    <submittedName>
        <fullName evidence="3">SET domain-containing protein 5</fullName>
    </submittedName>
</protein>
<gene>
    <name evidence="3" type="ORF">C8A05DRAFT_42253</name>
</gene>
<dbReference type="CDD" id="cd20071">
    <property type="entry name" value="SET_SMYD"/>
    <property type="match status" value="1"/>
</dbReference>
<comment type="caution">
    <text evidence="3">The sequence shown here is derived from an EMBL/GenBank/DDBJ whole genome shotgun (WGS) entry which is preliminary data.</text>
</comment>
<dbReference type="PROSITE" id="PS50280">
    <property type="entry name" value="SET"/>
    <property type="match status" value="1"/>
</dbReference>
<dbReference type="AlphaFoldDB" id="A0AAN6MPX4"/>
<dbReference type="PANTHER" id="PTHR47332:SF6">
    <property type="entry name" value="SET DOMAIN-CONTAINING PROTEIN"/>
    <property type="match status" value="1"/>
</dbReference>
<evidence type="ECO:0000259" key="2">
    <source>
        <dbReference type="PROSITE" id="PS50280"/>
    </source>
</evidence>
<keyword evidence="1" id="KW-0732">Signal</keyword>
<dbReference type="EMBL" id="MU855387">
    <property type="protein sequence ID" value="KAK3904689.1"/>
    <property type="molecule type" value="Genomic_DNA"/>
</dbReference>
<dbReference type="PANTHER" id="PTHR47332">
    <property type="entry name" value="SET DOMAIN-CONTAINING PROTEIN 5"/>
    <property type="match status" value="1"/>
</dbReference>
<dbReference type="Pfam" id="PF00856">
    <property type="entry name" value="SET"/>
    <property type="match status" value="1"/>
</dbReference>
<dbReference type="Gene3D" id="1.25.40.10">
    <property type="entry name" value="Tetratricopeptide repeat domain"/>
    <property type="match status" value="1"/>
</dbReference>
<dbReference type="Gene3D" id="2.170.270.10">
    <property type="entry name" value="SET domain"/>
    <property type="match status" value="1"/>
</dbReference>
<feature type="signal peptide" evidence="1">
    <location>
        <begin position="1"/>
        <end position="24"/>
    </location>
</feature>
<reference evidence="3" key="1">
    <citation type="journal article" date="2023" name="Mol. Phylogenet. Evol.">
        <title>Genome-scale phylogeny and comparative genomics of the fungal order Sordariales.</title>
        <authorList>
            <person name="Hensen N."/>
            <person name="Bonometti L."/>
            <person name="Westerberg I."/>
            <person name="Brannstrom I.O."/>
            <person name="Guillou S."/>
            <person name="Cros-Aarteil S."/>
            <person name="Calhoun S."/>
            <person name="Haridas S."/>
            <person name="Kuo A."/>
            <person name="Mondo S."/>
            <person name="Pangilinan J."/>
            <person name="Riley R."/>
            <person name="LaButti K."/>
            <person name="Andreopoulos B."/>
            <person name="Lipzen A."/>
            <person name="Chen C."/>
            <person name="Yan M."/>
            <person name="Daum C."/>
            <person name="Ng V."/>
            <person name="Clum A."/>
            <person name="Steindorff A."/>
            <person name="Ohm R.A."/>
            <person name="Martin F."/>
            <person name="Silar P."/>
            <person name="Natvig D.O."/>
            <person name="Lalanne C."/>
            <person name="Gautier V."/>
            <person name="Ament-Velasquez S.L."/>
            <person name="Kruys A."/>
            <person name="Hutchinson M.I."/>
            <person name="Powell A.J."/>
            <person name="Barry K."/>
            <person name="Miller A.N."/>
            <person name="Grigoriev I.V."/>
            <person name="Debuchy R."/>
            <person name="Gladieux P."/>
            <person name="Hiltunen Thoren M."/>
            <person name="Johannesson H."/>
        </authorList>
    </citation>
    <scope>NUCLEOTIDE SEQUENCE</scope>
    <source>
        <strain evidence="3">CBS 103.79</strain>
    </source>
</reference>
<dbReference type="InterPro" id="IPR001214">
    <property type="entry name" value="SET_dom"/>
</dbReference>
<evidence type="ECO:0000313" key="3">
    <source>
        <dbReference type="EMBL" id="KAK3904689.1"/>
    </source>
</evidence>
<proteinExistence type="predicted"/>
<evidence type="ECO:0000313" key="4">
    <source>
        <dbReference type="Proteomes" id="UP001303889"/>
    </source>
</evidence>
<reference evidence="3" key="2">
    <citation type="submission" date="2023-05" db="EMBL/GenBank/DDBJ databases">
        <authorList>
            <consortium name="Lawrence Berkeley National Laboratory"/>
            <person name="Steindorff A."/>
            <person name="Hensen N."/>
            <person name="Bonometti L."/>
            <person name="Westerberg I."/>
            <person name="Brannstrom I.O."/>
            <person name="Guillou S."/>
            <person name="Cros-Aarteil S."/>
            <person name="Calhoun S."/>
            <person name="Haridas S."/>
            <person name="Kuo A."/>
            <person name="Mondo S."/>
            <person name="Pangilinan J."/>
            <person name="Riley R."/>
            <person name="Labutti K."/>
            <person name="Andreopoulos B."/>
            <person name="Lipzen A."/>
            <person name="Chen C."/>
            <person name="Yanf M."/>
            <person name="Daum C."/>
            <person name="Ng V."/>
            <person name="Clum A."/>
            <person name="Ohm R."/>
            <person name="Martin F."/>
            <person name="Silar P."/>
            <person name="Natvig D."/>
            <person name="Lalanne C."/>
            <person name="Gautier V."/>
            <person name="Ament-Velasquez S.L."/>
            <person name="Kruys A."/>
            <person name="Hutchinson M.I."/>
            <person name="Powell A.J."/>
            <person name="Barry K."/>
            <person name="Miller A.N."/>
            <person name="Grigoriev I.V."/>
            <person name="Debuchy R."/>
            <person name="Gladieux P."/>
            <person name="Thoren M.H."/>
            <person name="Johannesson H."/>
        </authorList>
    </citation>
    <scope>NUCLEOTIDE SEQUENCE</scope>
    <source>
        <strain evidence="3">CBS 103.79</strain>
    </source>
</reference>
<name>A0AAN6MPX4_9PEZI</name>
<dbReference type="SUPFAM" id="SSF82199">
    <property type="entry name" value="SET domain"/>
    <property type="match status" value="1"/>
</dbReference>
<keyword evidence="4" id="KW-1185">Reference proteome</keyword>